<protein>
    <recommendedName>
        <fullName evidence="6">Mucin-15</fullName>
    </recommendedName>
</protein>
<keyword evidence="2" id="KW-0472">Membrane</keyword>
<feature type="signal peptide" evidence="3">
    <location>
        <begin position="1"/>
        <end position="23"/>
    </location>
</feature>
<keyword evidence="2" id="KW-1133">Transmembrane helix</keyword>
<dbReference type="PANTHER" id="PTHR45427">
    <property type="entry name" value="MUCIN-15"/>
    <property type="match status" value="1"/>
</dbReference>
<evidence type="ECO:0008006" key="6">
    <source>
        <dbReference type="Google" id="ProtNLM"/>
    </source>
</evidence>
<feature type="chain" id="PRO_5018542221" description="Mucin-15" evidence="3">
    <location>
        <begin position="24"/>
        <end position="326"/>
    </location>
</feature>
<feature type="region of interest" description="Disordered" evidence="1">
    <location>
        <begin position="39"/>
        <end position="69"/>
    </location>
</feature>
<reference evidence="4" key="1">
    <citation type="submission" date="2025-08" db="UniProtKB">
        <authorList>
            <consortium name="Ensembl"/>
        </authorList>
    </citation>
    <scope>IDENTIFICATION</scope>
</reference>
<dbReference type="InterPro" id="IPR031371">
    <property type="entry name" value="Mucin-15"/>
</dbReference>
<evidence type="ECO:0000313" key="5">
    <source>
        <dbReference type="Proteomes" id="UP000261600"/>
    </source>
</evidence>
<sequence>MELYLKITASLILLVQVFHLASLQYTTTSQVHTNDEEWRFDSGKNSDASPDVSEYEQSNDYSGGIEPGFMGVYSEVENQASHDRGVNETSEDVTTVTAPLPQMFSNGTTATPTHLANTSQINMTSYNSTTTPFIAEDSTSFPDFYNHTDLPSTPLTQESNDTQVSTTIQGLTDSTTTPEIKESSTVSSATTLFPSETTETTPVTLTTTFADIDEEANLTNRDLASGSDSERDLPSEPHKNKRVVAWGVILGTMVVVACVGLVAYVILKKRHQKLFSHRKLVEEYPSDPVLRLDNSEPLDLKFGGLDYYNPGLQGDNIQMRNFPQHR</sequence>
<feature type="transmembrane region" description="Helical" evidence="2">
    <location>
        <begin position="243"/>
        <end position="267"/>
    </location>
</feature>
<organism evidence="4 5">
    <name type="scientific">Monopterus albus</name>
    <name type="common">Swamp eel</name>
    <dbReference type="NCBI Taxonomy" id="43700"/>
    <lineage>
        <taxon>Eukaryota</taxon>
        <taxon>Metazoa</taxon>
        <taxon>Chordata</taxon>
        <taxon>Craniata</taxon>
        <taxon>Vertebrata</taxon>
        <taxon>Euteleostomi</taxon>
        <taxon>Actinopterygii</taxon>
        <taxon>Neopterygii</taxon>
        <taxon>Teleostei</taxon>
        <taxon>Neoteleostei</taxon>
        <taxon>Acanthomorphata</taxon>
        <taxon>Anabantaria</taxon>
        <taxon>Synbranchiformes</taxon>
        <taxon>Synbranchidae</taxon>
        <taxon>Monopterus</taxon>
    </lineage>
</organism>
<dbReference type="Proteomes" id="UP000261600">
    <property type="component" value="Unplaced"/>
</dbReference>
<dbReference type="AlphaFoldDB" id="A0A3Q3JL10"/>
<proteinExistence type="predicted"/>
<accession>A0A3Q3JL10</accession>
<keyword evidence="2" id="KW-0812">Transmembrane</keyword>
<dbReference type="STRING" id="43700.ENSMALP00000020663"/>
<evidence type="ECO:0000256" key="1">
    <source>
        <dbReference type="SAM" id="MobiDB-lite"/>
    </source>
</evidence>
<evidence type="ECO:0000313" key="4">
    <source>
        <dbReference type="Ensembl" id="ENSMALP00000020663.1"/>
    </source>
</evidence>
<evidence type="ECO:0000256" key="2">
    <source>
        <dbReference type="SAM" id="Phobius"/>
    </source>
</evidence>
<keyword evidence="3" id="KW-0732">Signal</keyword>
<dbReference type="PANTHER" id="PTHR45427:SF1">
    <property type="entry name" value="MUCIN-15"/>
    <property type="match status" value="1"/>
</dbReference>
<reference evidence="4" key="2">
    <citation type="submission" date="2025-09" db="UniProtKB">
        <authorList>
            <consortium name="Ensembl"/>
        </authorList>
    </citation>
    <scope>IDENTIFICATION</scope>
</reference>
<name>A0A3Q3JL10_MONAL</name>
<dbReference type="Ensembl" id="ENSMALT00000021066.1">
    <property type="protein sequence ID" value="ENSMALP00000020663.1"/>
    <property type="gene ID" value="ENSMALG00000014453.1"/>
</dbReference>
<dbReference type="Pfam" id="PF15672">
    <property type="entry name" value="Mucin15"/>
    <property type="match status" value="1"/>
</dbReference>
<evidence type="ECO:0000256" key="3">
    <source>
        <dbReference type="SAM" id="SignalP"/>
    </source>
</evidence>
<keyword evidence="5" id="KW-1185">Reference proteome</keyword>